<gene>
    <name evidence="1" type="ORF">GII14_16830</name>
</gene>
<reference evidence="1 2" key="1">
    <citation type="submission" date="2019-11" db="EMBL/GenBank/DDBJ databases">
        <title>Complete Genome Sequence of Shewanella chilikensis Strain DC57, Isolated from Corroded Seal Rings at a floating production facility in Australia.</title>
        <authorList>
            <person name="Salgar-Chaparro S.J."/>
            <person name="Castillo-Villamizar G.A."/>
            <person name="Poehlein A."/>
            <person name="Daniel R."/>
            <person name="Machuca L."/>
        </authorList>
    </citation>
    <scope>NUCLEOTIDE SEQUENCE [LARGE SCALE GENOMIC DNA]</scope>
    <source>
        <strain evidence="1 2">DC57</strain>
    </source>
</reference>
<dbReference type="KEGG" id="schk:GII14_16830"/>
<name>A0A6G7LUZ8_9GAMM</name>
<dbReference type="RefSeq" id="WP_165565501.1">
    <property type="nucleotide sequence ID" value="NZ_CP045857.1"/>
</dbReference>
<sequence length="59" mass="6966">MATWDTTHYIQECEKCGKKYNVTKYEQPVREKGVFNCQCGHQLERWNGGVDYTFSEAKE</sequence>
<organism evidence="1 2">
    <name type="scientific">Shewanella chilikensis</name>
    <dbReference type="NCBI Taxonomy" id="558541"/>
    <lineage>
        <taxon>Bacteria</taxon>
        <taxon>Pseudomonadati</taxon>
        <taxon>Pseudomonadota</taxon>
        <taxon>Gammaproteobacteria</taxon>
        <taxon>Alteromonadales</taxon>
        <taxon>Shewanellaceae</taxon>
        <taxon>Shewanella</taxon>
    </lineage>
</organism>
<dbReference type="Proteomes" id="UP000502117">
    <property type="component" value="Chromosome"/>
</dbReference>
<dbReference type="EMBL" id="CP045857">
    <property type="protein sequence ID" value="QIJ05643.1"/>
    <property type="molecule type" value="Genomic_DNA"/>
</dbReference>
<protein>
    <submittedName>
        <fullName evidence="1">Uncharacterized protein</fullName>
    </submittedName>
</protein>
<dbReference type="AlphaFoldDB" id="A0A6G7LUZ8"/>
<evidence type="ECO:0000313" key="1">
    <source>
        <dbReference type="EMBL" id="QIJ05643.1"/>
    </source>
</evidence>
<proteinExistence type="predicted"/>
<evidence type="ECO:0000313" key="2">
    <source>
        <dbReference type="Proteomes" id="UP000502117"/>
    </source>
</evidence>
<accession>A0A6G7LUZ8</accession>